<feature type="domain" description="RNA polymerase sigma-70 region 2" evidence="5">
    <location>
        <begin position="27"/>
        <end position="93"/>
    </location>
</feature>
<dbReference type="InterPro" id="IPR014327">
    <property type="entry name" value="RNA_pol_sigma70_bacteroid"/>
</dbReference>
<keyword evidence="3" id="KW-0731">Sigma factor</keyword>
<comment type="similarity">
    <text evidence="1">Belongs to the sigma-70 factor family. ECF subfamily.</text>
</comment>
<dbReference type="Gene3D" id="1.10.10.10">
    <property type="entry name" value="Winged helix-like DNA-binding domain superfamily/Winged helix DNA-binding domain"/>
    <property type="match status" value="1"/>
</dbReference>
<dbReference type="Pfam" id="PF08281">
    <property type="entry name" value="Sigma70_r4_2"/>
    <property type="match status" value="1"/>
</dbReference>
<dbReference type="InterPro" id="IPR007627">
    <property type="entry name" value="RNA_pol_sigma70_r2"/>
</dbReference>
<feature type="domain" description="RNA polymerase sigma factor 70 region 4 type 2" evidence="6">
    <location>
        <begin position="126"/>
        <end position="172"/>
    </location>
</feature>
<dbReference type="GO" id="GO:0003677">
    <property type="term" value="F:DNA binding"/>
    <property type="evidence" value="ECO:0007669"/>
    <property type="project" value="InterPro"/>
</dbReference>
<keyword evidence="4" id="KW-0804">Transcription</keyword>
<dbReference type="OrthoDB" id="1100095at2"/>
<name>A0A0D0F4J9_9FLAO</name>
<evidence type="ECO:0000256" key="1">
    <source>
        <dbReference type="ARBA" id="ARBA00010641"/>
    </source>
</evidence>
<evidence type="ECO:0000259" key="5">
    <source>
        <dbReference type="Pfam" id="PF04542"/>
    </source>
</evidence>
<keyword evidence="10" id="KW-1185">Reference proteome</keyword>
<dbReference type="GO" id="GO:0016987">
    <property type="term" value="F:sigma factor activity"/>
    <property type="evidence" value="ECO:0007669"/>
    <property type="project" value="UniProtKB-KW"/>
</dbReference>
<dbReference type="NCBIfam" id="TIGR02985">
    <property type="entry name" value="Sig70_bacteroi1"/>
    <property type="match status" value="1"/>
</dbReference>
<organism evidence="7 9">
    <name type="scientific">Flavobacterium hibernum</name>
    <dbReference type="NCBI Taxonomy" id="37752"/>
    <lineage>
        <taxon>Bacteria</taxon>
        <taxon>Pseudomonadati</taxon>
        <taxon>Bacteroidota</taxon>
        <taxon>Flavobacteriia</taxon>
        <taxon>Flavobacteriales</taxon>
        <taxon>Flavobacteriaceae</taxon>
        <taxon>Flavobacterium</taxon>
    </lineage>
</organism>
<accession>A0A0D0F4J9</accession>
<dbReference type="PANTHER" id="PTHR43133:SF46">
    <property type="entry name" value="RNA POLYMERASE SIGMA-70 FACTOR ECF SUBFAMILY"/>
    <property type="match status" value="1"/>
</dbReference>
<evidence type="ECO:0000313" key="10">
    <source>
        <dbReference type="Proteomes" id="UP000198302"/>
    </source>
</evidence>
<dbReference type="EMBL" id="MUGX01000029">
    <property type="protein sequence ID" value="OXA84619.1"/>
    <property type="molecule type" value="Genomic_DNA"/>
</dbReference>
<proteinExistence type="inferred from homology"/>
<dbReference type="InterPro" id="IPR013324">
    <property type="entry name" value="RNA_pol_sigma_r3/r4-like"/>
</dbReference>
<sequence>MKSDLFSDNTILLESLKEGDEQAYTYLMDAYYHQLCLYADGLIRNIFAAEDIVQNVFVRLWVQRDKLKIDQSFKSFLYKSVYNEFIDQYRKNQLLSTVEKTYFETLNTFVMDDNSETFEQMLLVINKEIEKLPPKCKEVFTLSKKEGLTNKEIAEYLKISVKAVEAQITKAFSLLSNSLDEKSRAFFFLLFGN</sequence>
<dbReference type="Pfam" id="PF04542">
    <property type="entry name" value="Sigma70_r2"/>
    <property type="match status" value="1"/>
</dbReference>
<evidence type="ECO:0000256" key="4">
    <source>
        <dbReference type="ARBA" id="ARBA00023163"/>
    </source>
</evidence>
<protein>
    <submittedName>
        <fullName evidence="7">LuxR family transcriptional regulator</fullName>
    </submittedName>
    <submittedName>
        <fullName evidence="8">RNA polymerase sigma-70 factor</fullName>
    </submittedName>
</protein>
<dbReference type="InterPro" id="IPR014284">
    <property type="entry name" value="RNA_pol_sigma-70_dom"/>
</dbReference>
<evidence type="ECO:0000313" key="8">
    <source>
        <dbReference type="EMBL" id="OXA84619.1"/>
    </source>
</evidence>
<dbReference type="InterPro" id="IPR039425">
    <property type="entry name" value="RNA_pol_sigma-70-like"/>
</dbReference>
<dbReference type="RefSeq" id="WP_041515649.1">
    <property type="nucleotide sequence ID" value="NZ_JPRK01000002.1"/>
</dbReference>
<dbReference type="InterPro" id="IPR036388">
    <property type="entry name" value="WH-like_DNA-bd_sf"/>
</dbReference>
<gene>
    <name evidence="8" type="ORF">B0A73_18535</name>
    <name evidence="7" type="ORF">IW18_00635</name>
</gene>
<dbReference type="SUPFAM" id="SSF88946">
    <property type="entry name" value="Sigma2 domain of RNA polymerase sigma factors"/>
    <property type="match status" value="1"/>
</dbReference>
<dbReference type="InterPro" id="IPR013325">
    <property type="entry name" value="RNA_pol_sigma_r2"/>
</dbReference>
<evidence type="ECO:0000313" key="7">
    <source>
        <dbReference type="EMBL" id="KIO54556.1"/>
    </source>
</evidence>
<reference evidence="8 10" key="2">
    <citation type="submission" date="2016-11" db="EMBL/GenBank/DDBJ databases">
        <title>Whole genomes of Flavobacteriaceae.</title>
        <authorList>
            <person name="Stine C."/>
            <person name="Li C."/>
            <person name="Tadesse D."/>
        </authorList>
    </citation>
    <scope>NUCLEOTIDE SEQUENCE [LARGE SCALE GENOMIC DNA]</scope>
    <source>
        <strain evidence="8 10">ATCC 51468</strain>
    </source>
</reference>
<dbReference type="NCBIfam" id="TIGR02937">
    <property type="entry name" value="sigma70-ECF"/>
    <property type="match status" value="1"/>
</dbReference>
<dbReference type="PANTHER" id="PTHR43133">
    <property type="entry name" value="RNA POLYMERASE ECF-TYPE SIGMA FACTO"/>
    <property type="match status" value="1"/>
</dbReference>
<dbReference type="InterPro" id="IPR013249">
    <property type="entry name" value="RNA_pol_sigma70_r4_t2"/>
</dbReference>
<reference evidence="7 9" key="1">
    <citation type="submission" date="2015-01" db="EMBL/GenBank/DDBJ databases">
        <title>Genome of Flavobacterium hibernum DSM 12611.</title>
        <authorList>
            <person name="Stropko S.J."/>
            <person name="Pipes S.E."/>
            <person name="Newman J.D."/>
        </authorList>
    </citation>
    <scope>NUCLEOTIDE SEQUENCE [LARGE SCALE GENOMIC DNA]</scope>
    <source>
        <strain evidence="7 9">DSM 12611</strain>
    </source>
</reference>
<evidence type="ECO:0000259" key="6">
    <source>
        <dbReference type="Pfam" id="PF08281"/>
    </source>
</evidence>
<dbReference type="GO" id="GO:0006352">
    <property type="term" value="P:DNA-templated transcription initiation"/>
    <property type="evidence" value="ECO:0007669"/>
    <property type="project" value="InterPro"/>
</dbReference>
<dbReference type="Proteomes" id="UP000198302">
    <property type="component" value="Unassembled WGS sequence"/>
</dbReference>
<dbReference type="STRING" id="37752.IW18_00635"/>
<comment type="caution">
    <text evidence="7">The sequence shown here is derived from an EMBL/GenBank/DDBJ whole genome shotgun (WGS) entry which is preliminary data.</text>
</comment>
<evidence type="ECO:0000256" key="3">
    <source>
        <dbReference type="ARBA" id="ARBA00023082"/>
    </source>
</evidence>
<keyword evidence="2" id="KW-0805">Transcription regulation</keyword>
<dbReference type="Gene3D" id="1.10.1740.10">
    <property type="match status" value="1"/>
</dbReference>
<dbReference type="AlphaFoldDB" id="A0A0D0F4J9"/>
<evidence type="ECO:0000256" key="2">
    <source>
        <dbReference type="ARBA" id="ARBA00023015"/>
    </source>
</evidence>
<dbReference type="EMBL" id="JPRK01000002">
    <property type="protein sequence ID" value="KIO54556.1"/>
    <property type="molecule type" value="Genomic_DNA"/>
</dbReference>
<dbReference type="Proteomes" id="UP000032061">
    <property type="component" value="Unassembled WGS sequence"/>
</dbReference>
<dbReference type="SUPFAM" id="SSF88659">
    <property type="entry name" value="Sigma3 and sigma4 domains of RNA polymerase sigma factors"/>
    <property type="match status" value="1"/>
</dbReference>
<evidence type="ECO:0000313" key="9">
    <source>
        <dbReference type="Proteomes" id="UP000032061"/>
    </source>
</evidence>